<proteinExistence type="predicted"/>
<dbReference type="Gene3D" id="3.30.70.2330">
    <property type="match status" value="1"/>
</dbReference>
<organism evidence="1 2">
    <name type="scientific">Streptomyces leeuwenhoekii</name>
    <dbReference type="NCBI Taxonomy" id="1437453"/>
    <lineage>
        <taxon>Bacteria</taxon>
        <taxon>Bacillati</taxon>
        <taxon>Actinomycetota</taxon>
        <taxon>Actinomycetes</taxon>
        <taxon>Kitasatosporales</taxon>
        <taxon>Streptomycetaceae</taxon>
        <taxon>Streptomyces</taxon>
    </lineage>
</organism>
<name>A0A0F7W825_STRLW</name>
<dbReference type="KEGG" id="sle:sle_59500"/>
<dbReference type="Proteomes" id="UP000035016">
    <property type="component" value="Chromosome Chromosome"/>
</dbReference>
<evidence type="ECO:0008006" key="3">
    <source>
        <dbReference type="Google" id="ProtNLM"/>
    </source>
</evidence>
<protein>
    <recommendedName>
        <fullName evidence="3">HIRAN domain-containing protein</fullName>
    </recommendedName>
</protein>
<dbReference type="EMBL" id="LN831790">
    <property type="protein sequence ID" value="CQR65406.1"/>
    <property type="molecule type" value="Genomic_DNA"/>
</dbReference>
<evidence type="ECO:0000313" key="2">
    <source>
        <dbReference type="Proteomes" id="UP000035016"/>
    </source>
</evidence>
<accession>A0A0F7W825</accession>
<sequence length="413" mass="46261">MGSHTRRPGEYVRHAGRVLLDDYCRATGEYYASGTWHHQESLSGFGAGRTVEAELVPEPHNPWDARAVALDLDGRRVGYLPATSAKMWHDVVRAWNAAGYALYARAETNRWGDGEAGSLGLTVPAWDWESLLALAEAAGLRAGWQAAMAELDAQQRLLLCEDGGYSPDESVLKAMWKRRARHPLFRWGAPGEGDLTERMPFWYGYFVRERMREETGRERERLRLARSVKAALLGEFRAEIGRRREREREQARLLRRQQDERALRLQGEGRSVSDVAAVLGLTPKQAENALARARQAAGVTARRVADLQTERRRDAARAVGLKRSGLARAQIARAMGRSADTVDELLKDGLFYETPHDQPERLELARRCADLRAAGLVKEEVLSRLAVSRKQALRAFRDAAFLEAQGAQGAQEV</sequence>
<evidence type="ECO:0000313" key="1">
    <source>
        <dbReference type="EMBL" id="CQR65406.1"/>
    </source>
</evidence>
<dbReference type="RefSeq" id="WP_029381213.1">
    <property type="nucleotide sequence ID" value="NZ_AZSD01000025.1"/>
</dbReference>
<reference evidence="1 2" key="1">
    <citation type="submission" date="2015-02" db="EMBL/GenBank/DDBJ databases">
        <authorList>
            <person name="Gomez-Escribano P.J."/>
        </authorList>
    </citation>
    <scope>NUCLEOTIDE SEQUENCE [LARGE SCALE GENOMIC DNA]</scope>
    <source>
        <strain evidence="2">C34 (DSM 42122 / NRRL B-24963)</strain>
    </source>
</reference>
<gene>
    <name evidence="1" type="primary">sle_59500</name>
</gene>
<dbReference type="AlphaFoldDB" id="A0A0F7W825"/>